<proteinExistence type="predicted"/>
<dbReference type="AlphaFoldDB" id="A0AAP0JKM2"/>
<comment type="caution">
    <text evidence="1">The sequence shown here is derived from an EMBL/GenBank/DDBJ whole genome shotgun (WGS) entry which is preliminary data.</text>
</comment>
<gene>
    <name evidence="1" type="ORF">Syun_014665</name>
</gene>
<organism evidence="1 2">
    <name type="scientific">Stephania yunnanensis</name>
    <dbReference type="NCBI Taxonomy" id="152371"/>
    <lineage>
        <taxon>Eukaryota</taxon>
        <taxon>Viridiplantae</taxon>
        <taxon>Streptophyta</taxon>
        <taxon>Embryophyta</taxon>
        <taxon>Tracheophyta</taxon>
        <taxon>Spermatophyta</taxon>
        <taxon>Magnoliopsida</taxon>
        <taxon>Ranunculales</taxon>
        <taxon>Menispermaceae</taxon>
        <taxon>Menispermoideae</taxon>
        <taxon>Cissampelideae</taxon>
        <taxon>Stephania</taxon>
    </lineage>
</organism>
<dbReference type="Proteomes" id="UP001420932">
    <property type="component" value="Unassembled WGS sequence"/>
</dbReference>
<sequence>MRWALTIDLKEDITYMEQPIQILEHKVNVMRNGEIPSVLVKWQHHGDKELTYGLESYMREHFHDLF</sequence>
<evidence type="ECO:0000313" key="2">
    <source>
        <dbReference type="Proteomes" id="UP001420932"/>
    </source>
</evidence>
<keyword evidence="2" id="KW-1185">Reference proteome</keyword>
<evidence type="ECO:0000313" key="1">
    <source>
        <dbReference type="EMBL" id="KAK9135335.1"/>
    </source>
</evidence>
<accession>A0AAP0JKM2</accession>
<dbReference type="EMBL" id="JBBNAF010000006">
    <property type="protein sequence ID" value="KAK9135335.1"/>
    <property type="molecule type" value="Genomic_DNA"/>
</dbReference>
<reference evidence="1 2" key="1">
    <citation type="submission" date="2024-01" db="EMBL/GenBank/DDBJ databases">
        <title>Genome assemblies of Stephania.</title>
        <authorList>
            <person name="Yang L."/>
        </authorList>
    </citation>
    <scope>NUCLEOTIDE SEQUENCE [LARGE SCALE GENOMIC DNA]</scope>
    <source>
        <strain evidence="1">YNDBR</strain>
        <tissue evidence="1">Leaf</tissue>
    </source>
</reference>
<protein>
    <submittedName>
        <fullName evidence="1">Uncharacterized protein</fullName>
    </submittedName>
</protein>
<name>A0AAP0JKM2_9MAGN</name>